<name>A0A1I6MG73_9RHOB</name>
<dbReference type="STRING" id="1123755.SAMN05444714_1746"/>
<dbReference type="OrthoDB" id="1525375at2"/>
<accession>A0A1I6MG73</accession>
<evidence type="ECO:0000313" key="2">
    <source>
        <dbReference type="Proteomes" id="UP000198926"/>
    </source>
</evidence>
<keyword evidence="2" id="KW-1185">Reference proteome</keyword>
<dbReference type="Proteomes" id="UP000198926">
    <property type="component" value="Unassembled WGS sequence"/>
</dbReference>
<dbReference type="RefSeq" id="WP_131802557.1">
    <property type="nucleotide sequence ID" value="NZ_FOZM01000001.1"/>
</dbReference>
<proteinExistence type="predicted"/>
<reference evidence="1 2" key="1">
    <citation type="submission" date="2016-10" db="EMBL/GenBank/DDBJ databases">
        <authorList>
            <person name="de Groot N.N."/>
        </authorList>
    </citation>
    <scope>NUCLEOTIDE SEQUENCE [LARGE SCALE GENOMIC DNA]</scope>
    <source>
        <strain evidence="1 2">DSM 29433</strain>
    </source>
</reference>
<organism evidence="1 2">
    <name type="scientific">Yoonia litorea</name>
    <dbReference type="NCBI Taxonomy" id="1123755"/>
    <lineage>
        <taxon>Bacteria</taxon>
        <taxon>Pseudomonadati</taxon>
        <taxon>Pseudomonadota</taxon>
        <taxon>Alphaproteobacteria</taxon>
        <taxon>Rhodobacterales</taxon>
        <taxon>Paracoccaceae</taxon>
        <taxon>Yoonia</taxon>
    </lineage>
</organism>
<sequence>MAPPVALLRQVRLDLLCAHDATTDDFKAFLASQRYIPSITNGSLHLSPFVCDELVSALAGDCSKFGRAACETIAGLCTEPKAPKNAAWFVVRSYYAAFYCAHAFLRLFGNTCTNLDGAEFTKLKEAVNAYSHPLPSKGFYKIAISRDQQSLDFEKLKNSHEDTWATVYELLGELRDAAATVTAPKASRDETVQLLSDLRATLSDNGRFEKGNYLSYFRNQVQYRFAEKTWYPYGSKAFPPPISAEEIAQSVLDGRYQRLTGSSEIVKFLNASLEFAQLTLDLVDYSAERGLDASTHLNRDYKRIRHIYA</sequence>
<dbReference type="AlphaFoldDB" id="A0A1I6MG73"/>
<dbReference type="EMBL" id="FOZM01000001">
    <property type="protein sequence ID" value="SFS14736.1"/>
    <property type="molecule type" value="Genomic_DNA"/>
</dbReference>
<gene>
    <name evidence="1" type="ORF">SAMN05444714_1746</name>
</gene>
<protein>
    <submittedName>
        <fullName evidence="1">Uncharacterized protein</fullName>
    </submittedName>
</protein>
<evidence type="ECO:0000313" key="1">
    <source>
        <dbReference type="EMBL" id="SFS14736.1"/>
    </source>
</evidence>